<dbReference type="Gene3D" id="3.30.43.10">
    <property type="entry name" value="Uridine Diphospho-n-acetylenolpyruvylglucosamine Reductase, domain 2"/>
    <property type="match status" value="1"/>
</dbReference>
<comment type="caution">
    <text evidence="6">The sequence shown here is derived from an EMBL/GenBank/DDBJ whole genome shotgun (WGS) entry which is preliminary data.</text>
</comment>
<dbReference type="InterPro" id="IPR016171">
    <property type="entry name" value="Vanillyl_alc_oxidase_C-sub2"/>
</dbReference>
<dbReference type="eggNOG" id="COG0277">
    <property type="taxonomic scope" value="Bacteria"/>
</dbReference>
<dbReference type="FunFam" id="1.10.45.10:FF:000001">
    <property type="entry name" value="D-lactate dehydrogenase mitochondrial"/>
    <property type="match status" value="1"/>
</dbReference>
<dbReference type="InterPro" id="IPR006094">
    <property type="entry name" value="Oxid_FAD_bind_N"/>
</dbReference>
<dbReference type="SUPFAM" id="SSF55103">
    <property type="entry name" value="FAD-linked oxidases, C-terminal domain"/>
    <property type="match status" value="1"/>
</dbReference>
<reference evidence="7" key="1">
    <citation type="submission" date="2012-09" db="EMBL/GenBank/DDBJ databases">
        <authorList>
            <person name="Weinstock G."/>
            <person name="Sodergren E."/>
            <person name="Clifton S."/>
            <person name="Fulton L."/>
            <person name="Fulton B."/>
            <person name="Courtney L."/>
            <person name="Fronick C."/>
            <person name="Harrison M."/>
            <person name="Strong C."/>
            <person name="Farmer C."/>
            <person name="Delehaunty K."/>
            <person name="Markovic C."/>
            <person name="Hall O."/>
            <person name="Minx P."/>
            <person name="Tomlinson C."/>
            <person name="Mitreva M."/>
            <person name="Nelson J."/>
            <person name="Hou S."/>
            <person name="Wollam A."/>
            <person name="Pepin K.H."/>
            <person name="Johnson M."/>
            <person name="Bhonagiri V."/>
            <person name="Nash W.E."/>
            <person name="Suruliraj S."/>
            <person name="Warren W."/>
            <person name="Chinwalla A."/>
            <person name="Mardis E.R."/>
            <person name="Wilson R.K."/>
        </authorList>
    </citation>
    <scope>NUCLEOTIDE SEQUENCE [LARGE SCALE GENOMIC DNA]</scope>
    <source>
        <strain evidence="7">OS1</strain>
    </source>
</reference>
<keyword evidence="4" id="KW-0560">Oxidoreductase</keyword>
<dbReference type="STRING" id="592015.HMPREF1705_04495"/>
<dbReference type="EMBL" id="ACJX03000001">
    <property type="protein sequence ID" value="KRT35230.1"/>
    <property type="molecule type" value="Genomic_DNA"/>
</dbReference>
<dbReference type="Pfam" id="PF02913">
    <property type="entry name" value="FAD-oxidase_C"/>
    <property type="match status" value="1"/>
</dbReference>
<comment type="cofactor">
    <cofactor evidence="1">
        <name>FAD</name>
        <dbReference type="ChEBI" id="CHEBI:57692"/>
    </cofactor>
</comment>
<keyword evidence="3" id="KW-0274">FAD</keyword>
<feature type="domain" description="FAD-binding PCMH-type" evidence="5">
    <location>
        <begin position="47"/>
        <end position="226"/>
    </location>
</feature>
<dbReference type="PROSITE" id="PS51387">
    <property type="entry name" value="FAD_PCMH"/>
    <property type="match status" value="1"/>
</dbReference>
<dbReference type="InterPro" id="IPR016167">
    <property type="entry name" value="FAD-bd_PCMH_sub1"/>
</dbReference>
<dbReference type="PANTHER" id="PTHR42934:SF2">
    <property type="entry name" value="GLYCOLATE OXIDASE SUBUNIT GLCD"/>
    <property type="match status" value="1"/>
</dbReference>
<dbReference type="GO" id="GO:0016491">
    <property type="term" value="F:oxidoreductase activity"/>
    <property type="evidence" value="ECO:0007669"/>
    <property type="project" value="UniProtKB-KW"/>
</dbReference>
<dbReference type="PANTHER" id="PTHR42934">
    <property type="entry name" value="GLYCOLATE OXIDASE SUBUNIT GLCD"/>
    <property type="match status" value="1"/>
</dbReference>
<evidence type="ECO:0000256" key="4">
    <source>
        <dbReference type="ARBA" id="ARBA00023002"/>
    </source>
</evidence>
<dbReference type="InterPro" id="IPR016169">
    <property type="entry name" value="FAD-bd_PCMH_sub2"/>
</dbReference>
<keyword evidence="7" id="KW-1185">Reference proteome</keyword>
<dbReference type="Pfam" id="PF01565">
    <property type="entry name" value="FAD_binding_4"/>
    <property type="match status" value="1"/>
</dbReference>
<keyword evidence="2" id="KW-0285">Flavoprotein</keyword>
<dbReference type="InterPro" id="IPR016166">
    <property type="entry name" value="FAD-bd_PCMH"/>
</dbReference>
<dbReference type="InterPro" id="IPR016164">
    <property type="entry name" value="FAD-linked_Oxase-like_C"/>
</dbReference>
<evidence type="ECO:0000256" key="3">
    <source>
        <dbReference type="ARBA" id="ARBA00022827"/>
    </source>
</evidence>
<dbReference type="AlphaFoldDB" id="A0A0T5XBE7"/>
<organism evidence="6 7">
    <name type="scientific">Acetomicrobium hydrogeniformans ATCC BAA-1850</name>
    <dbReference type="NCBI Taxonomy" id="592015"/>
    <lineage>
        <taxon>Bacteria</taxon>
        <taxon>Thermotogati</taxon>
        <taxon>Synergistota</taxon>
        <taxon>Synergistia</taxon>
        <taxon>Synergistales</taxon>
        <taxon>Acetomicrobiaceae</taxon>
        <taxon>Acetomicrobium</taxon>
    </lineage>
</organism>
<dbReference type="InterPro" id="IPR051914">
    <property type="entry name" value="FAD-linked_OxidoTrans_Type4"/>
</dbReference>
<evidence type="ECO:0000259" key="5">
    <source>
        <dbReference type="PROSITE" id="PS51387"/>
    </source>
</evidence>
<dbReference type="GO" id="GO:0071949">
    <property type="term" value="F:FAD binding"/>
    <property type="evidence" value="ECO:0007669"/>
    <property type="project" value="InterPro"/>
</dbReference>
<evidence type="ECO:0000313" key="6">
    <source>
        <dbReference type="EMBL" id="KRT35230.1"/>
    </source>
</evidence>
<dbReference type="Gene3D" id="3.30.70.2740">
    <property type="match status" value="1"/>
</dbReference>
<sequence>MVSLGENYNKVTPEIIAELKNIAGPDNVATDELAIEAYSYDESGKVYARMPDVVVKPENTQQVSSVMKLANRERIPVTARGAGSGIAGGAIPIEGGILLSLERMNRVLEIDKINRVAVVEPGVVTNDLCQMVLKEGLMYAGYPMSTETSFIGGNIATNAGGAKVIRYGSTRRHVLGIEVVLPTGDVLQLGGRIRKQTWGYDLLQIIIGSEGTLGVVTKAILNLEPAPGDTVTFLAPFPSIEEAVEAVAAILRAGVVLMACEFMDQLSAKCATQYHNTTFPMQDEAKAFLIIQVEGQTPEQLDMYIEKVGETCLEHGAMEVFTAESSTESRNIWKVRESFAEAVRAVDPNASLSGDMVVPMSKISEMVKAVEEAAKKYDITIALGGHIADGNIHPLFFKPDRIPLEEWPDFVENIVDELIGVAISLGGVGSGEHGVGFLKKHTFMKYEAKSKLEVMRGIKRAFDPNGILNPGKLFE</sequence>
<dbReference type="Gene3D" id="1.10.45.10">
    <property type="entry name" value="Vanillyl-alcohol Oxidase, Chain A, domain 4"/>
    <property type="match status" value="1"/>
</dbReference>
<evidence type="ECO:0000313" key="7">
    <source>
        <dbReference type="Proteomes" id="UP000005273"/>
    </source>
</evidence>
<dbReference type="Gene3D" id="3.30.70.2190">
    <property type="match status" value="1"/>
</dbReference>
<accession>A0A0T5XBE7</accession>
<dbReference type="Proteomes" id="UP000005273">
    <property type="component" value="Unassembled WGS sequence"/>
</dbReference>
<dbReference type="InterPro" id="IPR036318">
    <property type="entry name" value="FAD-bd_PCMH-like_sf"/>
</dbReference>
<gene>
    <name evidence="6" type="ORF">HMPREF1705_04495</name>
</gene>
<proteinExistence type="predicted"/>
<evidence type="ECO:0000256" key="2">
    <source>
        <dbReference type="ARBA" id="ARBA00022630"/>
    </source>
</evidence>
<evidence type="ECO:0000256" key="1">
    <source>
        <dbReference type="ARBA" id="ARBA00001974"/>
    </source>
</evidence>
<dbReference type="InterPro" id="IPR004113">
    <property type="entry name" value="FAD-bd_oxidored_4_C"/>
</dbReference>
<protein>
    <submittedName>
        <fullName evidence="6">Putative glycolate oxidase, subunit GlcD</fullName>
    </submittedName>
</protein>
<dbReference type="SUPFAM" id="SSF56176">
    <property type="entry name" value="FAD-binding/transporter-associated domain-like"/>
    <property type="match status" value="1"/>
</dbReference>
<dbReference type="Gene3D" id="3.30.465.10">
    <property type="match status" value="1"/>
</dbReference>
<name>A0A0T5XBE7_9BACT</name>